<dbReference type="InterPro" id="IPR052894">
    <property type="entry name" value="AsmA-related"/>
</dbReference>
<dbReference type="PANTHER" id="PTHR30441:SF4">
    <property type="entry name" value="PROTEIN ASMA"/>
    <property type="match status" value="1"/>
</dbReference>
<proteinExistence type="predicted"/>
<dbReference type="InterPro" id="IPR007844">
    <property type="entry name" value="AsmA"/>
</dbReference>
<sequence length="1183" mass="118990">MKRVLIALATLCVIVVGTLAALPLFISTQWVRDTVVGQLSRATGLAIAIDGDVGLRAFPTVGLSAESVRVRAPDGADVMSLDTLRADLGLLPLLSGNIRVNEIVLDGLRLALIRQEDGTITLPGLRAASASAADGAAETTGSDGLRDVVAILERLSVGRFDIRNGVVVVEDVGTGLRETVDQLALRLRLPDIDATAHAEGSLRFRDRPLSFTADIETPRSLTSTAPTAVSLAIEEGPMTADLDGTAILADTVSFDGRIAFASDDLSDAVAWASGSAPGVDIGSVSVEATAVMTPLALALTDIGGQIGGSVITGEITLPTATEIPQIRGTLAADTIDLAEFLPQTTADDAAPAAPDDGSLDLSGLNAVDVDLSVTVGELATPQATLRDARARILLQAGDLSIDVPSAGLDGGTLALSIRARDDAGTAAVDGRFRAADVPLATLLAVAPQPYEASGTATANVGFEGRGTTVDALLDAANVTGTVGLRDARVTGLPLADAVPGDSAAGTLEAINLDAEFAGTTGPVSLAGGVTWRGTPFRVDGSMGAPGTLLSGAPTDFRVGLASDRVSASYSGTVTLAGDLSGRIGLATPSLRTLLAWLDRPVGSGDGLAAASIEGVLTAGASSVSLSEAVVSLDASSARGGVSVALAGERPVINADLAFGRLDLTPYVSGQSTAADAPPASDEGWSREPLDLASLRAVDASLSLTAETITIDALKTGAATLGVTLENGTLDALLSQFELYSGSGTGRVQISDRSGATASAEFALDGVDVHRLLKDGADFGALAGTGRIALNVAGSGDSAYALIRAMDGSASFQIANGAILGVNIPRLVRRLSTSVLTGWQSDPAEKTDFTAFGSSFAISDGVATTDDLSLIGPLVRMSGEGSADLADKTLDFRVDPRVVASLEGQGSEADLKGLGVPIVINGPWSDPRIYPDIRGILQNPQAALEQLKSVSGQFEDLADLGATGALVGQVASGDTGGALSNLITQQLGQIGGGGGSGGGDLQNALSSIARQQLAGGRDSGNAGADGSGSADDLIGSAIGQLAGGLAGQQQAPPQQVQTTEVAPAEAPAESQPIAPQAPSPPPDTAQVVSGVIGSLTGQQQQGQQQPRPEQVVGGLVGGLLGQAAPTDPSAQAAASLLSGVFGARPAQQPAQQPAPQAVQQPAPQQAQPVQAVPVTVVPRPNPRR</sequence>
<feature type="domain" description="AsmA" evidence="2">
    <location>
        <begin position="4"/>
        <end position="166"/>
    </location>
</feature>
<feature type="domain" description="AsmA" evidence="2">
    <location>
        <begin position="673"/>
        <end position="866"/>
    </location>
</feature>
<feature type="compositionally biased region" description="Low complexity" evidence="1">
    <location>
        <begin position="1144"/>
        <end position="1177"/>
    </location>
</feature>
<dbReference type="GO" id="GO:0090313">
    <property type="term" value="P:regulation of protein targeting to membrane"/>
    <property type="evidence" value="ECO:0007669"/>
    <property type="project" value="TreeGrafter"/>
</dbReference>
<keyword evidence="4" id="KW-1185">Reference proteome</keyword>
<feature type="region of interest" description="Disordered" evidence="1">
    <location>
        <begin position="1143"/>
        <end position="1183"/>
    </location>
</feature>
<dbReference type="PANTHER" id="PTHR30441">
    <property type="entry name" value="DUF748 DOMAIN-CONTAINING PROTEIN"/>
    <property type="match status" value="1"/>
</dbReference>
<gene>
    <name evidence="3" type="ORF">J2S73_000436</name>
</gene>
<organism evidence="3 4">
    <name type="scientific">Amorphus orientalis</name>
    <dbReference type="NCBI Taxonomy" id="649198"/>
    <lineage>
        <taxon>Bacteria</taxon>
        <taxon>Pseudomonadati</taxon>
        <taxon>Pseudomonadota</taxon>
        <taxon>Alphaproteobacteria</taxon>
        <taxon>Hyphomicrobiales</taxon>
        <taxon>Amorphaceae</taxon>
        <taxon>Amorphus</taxon>
    </lineage>
</organism>
<protein>
    <submittedName>
        <fullName evidence="3">AsmA protein</fullName>
    </submittedName>
</protein>
<feature type="compositionally biased region" description="Low complexity" evidence="1">
    <location>
        <begin position="1061"/>
        <end position="1073"/>
    </location>
</feature>
<accession>A0AAE3VKU0</accession>
<feature type="region of interest" description="Disordered" evidence="1">
    <location>
        <begin position="1043"/>
        <end position="1087"/>
    </location>
</feature>
<dbReference type="RefSeq" id="WP_306883787.1">
    <property type="nucleotide sequence ID" value="NZ_JAUSUL010000001.1"/>
</dbReference>
<dbReference type="AlphaFoldDB" id="A0AAE3VKU0"/>
<reference evidence="3" key="1">
    <citation type="submission" date="2023-07" db="EMBL/GenBank/DDBJ databases">
        <title>Genomic Encyclopedia of Type Strains, Phase IV (KMG-IV): sequencing the most valuable type-strain genomes for metagenomic binning, comparative biology and taxonomic classification.</title>
        <authorList>
            <person name="Goeker M."/>
        </authorList>
    </citation>
    <scope>NUCLEOTIDE SEQUENCE</scope>
    <source>
        <strain evidence="3">DSM 21202</strain>
    </source>
</reference>
<dbReference type="GO" id="GO:0005886">
    <property type="term" value="C:plasma membrane"/>
    <property type="evidence" value="ECO:0007669"/>
    <property type="project" value="TreeGrafter"/>
</dbReference>
<evidence type="ECO:0000313" key="4">
    <source>
        <dbReference type="Proteomes" id="UP001229244"/>
    </source>
</evidence>
<dbReference type="Pfam" id="PF05170">
    <property type="entry name" value="AsmA"/>
    <property type="match status" value="3"/>
</dbReference>
<comment type="caution">
    <text evidence="3">The sequence shown here is derived from an EMBL/GenBank/DDBJ whole genome shotgun (WGS) entry which is preliminary data.</text>
</comment>
<evidence type="ECO:0000256" key="1">
    <source>
        <dbReference type="SAM" id="MobiDB-lite"/>
    </source>
</evidence>
<dbReference type="EMBL" id="JAUSUL010000001">
    <property type="protein sequence ID" value="MDQ0313999.1"/>
    <property type="molecule type" value="Genomic_DNA"/>
</dbReference>
<name>A0AAE3VKU0_9HYPH</name>
<dbReference type="Proteomes" id="UP001229244">
    <property type="component" value="Unassembled WGS sequence"/>
</dbReference>
<evidence type="ECO:0000313" key="3">
    <source>
        <dbReference type="EMBL" id="MDQ0313999.1"/>
    </source>
</evidence>
<evidence type="ECO:0000259" key="2">
    <source>
        <dbReference type="Pfam" id="PF05170"/>
    </source>
</evidence>
<feature type="domain" description="AsmA" evidence="2">
    <location>
        <begin position="300"/>
        <end position="507"/>
    </location>
</feature>